<protein>
    <submittedName>
        <fullName evidence="7">Uncharacterized protein</fullName>
    </submittedName>
</protein>
<dbReference type="InterPro" id="IPR024372">
    <property type="entry name" value="Ecm29_N"/>
</dbReference>
<dbReference type="GO" id="GO:0005634">
    <property type="term" value="C:nucleus"/>
    <property type="evidence" value="ECO:0007669"/>
    <property type="project" value="TreeGrafter"/>
</dbReference>
<dbReference type="GO" id="GO:0005737">
    <property type="term" value="C:cytoplasm"/>
    <property type="evidence" value="ECO:0007669"/>
    <property type="project" value="UniProtKB-SubCell"/>
</dbReference>
<evidence type="ECO:0000256" key="4">
    <source>
        <dbReference type="ARBA" id="ARBA00022942"/>
    </source>
</evidence>
<evidence type="ECO:0000256" key="2">
    <source>
        <dbReference type="ARBA" id="ARBA00022490"/>
    </source>
</evidence>
<dbReference type="OMA" id="CRIKDIE"/>
<dbReference type="GO" id="GO:0060090">
    <property type="term" value="F:molecular adaptor activity"/>
    <property type="evidence" value="ECO:0007669"/>
    <property type="project" value="InterPro"/>
</dbReference>
<evidence type="ECO:0000256" key="3">
    <source>
        <dbReference type="ARBA" id="ARBA00022737"/>
    </source>
</evidence>
<dbReference type="InterPro" id="IPR011989">
    <property type="entry name" value="ARM-like"/>
</dbReference>
<dbReference type="GO" id="GO:0000502">
    <property type="term" value="C:proteasome complex"/>
    <property type="evidence" value="ECO:0007669"/>
    <property type="project" value="UniProtKB-KW"/>
</dbReference>
<keyword evidence="2" id="KW-0963">Cytoplasm</keyword>
<dbReference type="GeneID" id="8861232"/>
<dbReference type="PANTHER" id="PTHR23346:SF19">
    <property type="entry name" value="PROTEASOME ADAPTER AND SCAFFOLD PROTEIN ECM29"/>
    <property type="match status" value="1"/>
</dbReference>
<dbReference type="InterPro" id="IPR055443">
    <property type="entry name" value="HEAT_ECM29"/>
</dbReference>
<dbReference type="eggNOG" id="KOG0915">
    <property type="taxonomic scope" value="Eukaryota"/>
</dbReference>
<gene>
    <name evidence="7" type="ORF">NAEGRDRAFT_57411</name>
</gene>
<dbReference type="Pfam" id="PF24492">
    <property type="entry name" value="HEAT_ECM29"/>
    <property type="match status" value="1"/>
</dbReference>
<evidence type="ECO:0000259" key="5">
    <source>
        <dbReference type="Pfam" id="PF13001"/>
    </source>
</evidence>
<dbReference type="Pfam" id="PF13001">
    <property type="entry name" value="ECM29_N"/>
    <property type="match status" value="1"/>
</dbReference>
<evidence type="ECO:0000259" key="6">
    <source>
        <dbReference type="Pfam" id="PF24492"/>
    </source>
</evidence>
<keyword evidence="4" id="KW-0647">Proteasome</keyword>
<keyword evidence="3" id="KW-0677">Repeat</keyword>
<feature type="domain" description="Proteasome component Ecm29 N-terminal" evidence="5">
    <location>
        <begin position="14"/>
        <end position="543"/>
    </location>
</feature>
<dbReference type="InterPro" id="IPR016024">
    <property type="entry name" value="ARM-type_fold"/>
</dbReference>
<keyword evidence="8" id="KW-1185">Reference proteome</keyword>
<dbReference type="STRING" id="5762.D2V7S9"/>
<dbReference type="PANTHER" id="PTHR23346">
    <property type="entry name" value="TRANSLATIONAL ACTIVATOR GCN1-RELATED"/>
    <property type="match status" value="1"/>
</dbReference>
<dbReference type="VEuPathDB" id="AmoebaDB:NAEGRDRAFT_57411"/>
<feature type="domain" description="Proteasome adapter and scaffold protein ECM29 HEAT-repeat" evidence="6">
    <location>
        <begin position="1456"/>
        <end position="1618"/>
    </location>
</feature>
<evidence type="ECO:0000256" key="1">
    <source>
        <dbReference type="ARBA" id="ARBA00004496"/>
    </source>
</evidence>
<dbReference type="Proteomes" id="UP000006671">
    <property type="component" value="Unassembled WGS sequence"/>
</dbReference>
<sequence>MSKQPQAKQVLAIVEKIGTKIAIANGGKSLENLLDNHLVQLLTLLGFPEASVRNKVIEVLSNTVNKRVKLESTTIKLPFGKILELFQKEISNSFIKNFAVIYLDMGFPQLSPSEMTEYLPTFFQVLPLLNSNPSDNTSVSNKQHQAMFLRFIVEAVCNLTYPEKEEDALEKFQEIRNCGTSTLDIFIDFAIDFMLYKPSQKSVGSMQTIYPNGLNVIKIKRILGSRETIEAQELQKRKMNLLEFFTKSACFSENQQFLVLVIGMSQQESTDQLGSRCEVLIKKLSPDYEEPTFIQKLFSIYLGDSSNGISQASLPLKYKILSYLCKSTLAANHFPQTHLVLMDSLFSEYAGMKLRGFGMQFFMWVIQEGTAIEQEYGSEVFRSILSNISRLSSSTNSSTFSMNEIAMLKENMYTALGSFARKFPHFVMDRFDLVERYFDAIAFEDTRIRVAILQGLSNLIYAFKVNFMNNSEEETRAVRVRFENLFYSWVVERNTGLSDLLTGKSTHQNMQLSAKSAVNSAVLRCANSLFPFDNVVSRFLCLFCTAGGFGSGDNVSLSHQIREECLKGTDLDKFTKARQLDHWVINKKGSDSSESSEENVNKLPMFLTVKFSFPTFKSVVGYIFDFMTKFDPAITKSNTMPALNKIVAPSAHSAMIKFCFDCLAEECKLQNVSMLERIEKMSQEMLDDNVKDDFEKFLYVIEKSFDDKVLLYSGTTSNATELLLEASETLLRLLLSLKDKPDYVKYISRRFSFLLDEKGPFLFDLMLGSYNDIAREKFSKFIALLFIFIRQDPEKSSQCEKLIGIWKDYIEKQFGNANTMSDHKGEVCALGSILTLGSIISLNYASQSSSSTEPYLLDAFKLILSILSKIPLTNLREPLHQACYLAVGEMGYSGVLQDYFANYFTPTIDELQFEVSATLPSKEINSMDDLVTLFVKLVERYASSTRQKNSSTTNEKILERLIITVGKVCVGSNKNNDPKVADHVAAIITVLFQLNNVKTTSIPTTGTGGSSNSSEMTATAPQAAFDENISFTVGESLALIGGGLKHCELAKDDPYFVIYNQKNAFSSDEEETEHYDGNLRTVLSRLVRECVLNPKKIVRQASSIWLLAVTKYSGQSNALFKKYIKEVQRAFSLLVTENNEVTSEVAGKGLGYVYEMAENTDRKQLVDSLMNYLIGNKKPQNLAIIEEPEELMLFPAGEEHQKGGKNAPTLSTYKELVDAATDIGRPEMIYQLLAVSNHNAIWNAKKAYAFSMTSILGNLSGTSLLEDKEFEKSLPQLVPKLFRFLFDPNPTISGSMKEMWKSLFGSENDKTKQNMIISKYLPRIMKELLNGLNQELWRIREACCYAICELIGGSSSKTFEEMAPFIKDSFQKVWRVTDDVKDTCRKAAQSALTKLSNFVIKACNPTYTSKRENVSRALAIAIPLLLHEGLIFPFKDVVHSSLATLKEVVHVSTHYIRPHIHEIVSTLLQQMSVLEPAQFNYIQMNAAEYGISVEQLESLRLSAMSRGGPLSEIIMDCERHVDESVLQTLVPSLLEVLQVGVGLQTRAHCAKFIASLGKFHGRYLKDFVNPLDVAIMSAIRQTESMAEKKELATALSQVVKNGKVSEAKRVLVEILNMYTQEGEENENENSADELRMMSALILEQISKNCTILLKRFYDIALPIMFIARHDKSERVRKMWDSVWEESTNTSVKSTLEIHIKVIVDRCIQLLGHPTWELKRQGGSALQEVASALGILLNEKPQEREQMITALLNSITGRLWEGKIVLLKALGSVCETFVSKENQQVSQEMKILDILQKECKKKDVDYRLEALKAYHSAVKNAHFAKFITQEIYETSKSFFLEEMSNMEKEEQEEIKVENENKIAMVNDDKTHYQEKMKRDIKSSKRETSCVQIIHILSYLIPATSQVEQRRKAVDWILDELLAPRLVQYLTPNINNALLTALLQFVKLRIALKAEDPSVLDLTEQKRVFELAIFNLDPNNRQIHVRPNAFNTLKDLMTQLADNNLLLDETKQFIRQQLNEDFLKRVLEPLLHDQIQNFANTKL</sequence>
<dbReference type="SUPFAM" id="SSF48371">
    <property type="entry name" value="ARM repeat"/>
    <property type="match status" value="3"/>
</dbReference>
<dbReference type="InParanoid" id="D2V7S9"/>
<dbReference type="GO" id="GO:0043248">
    <property type="term" value="P:proteasome assembly"/>
    <property type="evidence" value="ECO:0007669"/>
    <property type="project" value="InterPro"/>
</dbReference>
<dbReference type="FunCoup" id="D2V7S9">
    <property type="interactions" value="526"/>
</dbReference>
<name>D2V7S9_NAEGR</name>
<proteinExistence type="predicted"/>
<organism evidence="8">
    <name type="scientific">Naegleria gruberi</name>
    <name type="common">Amoeba</name>
    <dbReference type="NCBI Taxonomy" id="5762"/>
    <lineage>
        <taxon>Eukaryota</taxon>
        <taxon>Discoba</taxon>
        <taxon>Heterolobosea</taxon>
        <taxon>Tetramitia</taxon>
        <taxon>Eutetramitia</taxon>
        <taxon>Vahlkampfiidae</taxon>
        <taxon>Naegleria</taxon>
    </lineage>
</organism>
<dbReference type="GO" id="GO:0036503">
    <property type="term" value="P:ERAD pathway"/>
    <property type="evidence" value="ECO:0007669"/>
    <property type="project" value="TreeGrafter"/>
</dbReference>
<dbReference type="KEGG" id="ngr:NAEGRDRAFT_57411"/>
<reference evidence="7 8" key="1">
    <citation type="journal article" date="2010" name="Cell">
        <title>The genome of Naegleria gruberi illuminates early eukaryotic versatility.</title>
        <authorList>
            <person name="Fritz-Laylin L.K."/>
            <person name="Prochnik S.E."/>
            <person name="Ginger M.L."/>
            <person name="Dacks J.B."/>
            <person name="Carpenter M.L."/>
            <person name="Field M.C."/>
            <person name="Kuo A."/>
            <person name="Paredez A."/>
            <person name="Chapman J."/>
            <person name="Pham J."/>
            <person name="Shu S."/>
            <person name="Neupane R."/>
            <person name="Cipriano M."/>
            <person name="Mancuso J."/>
            <person name="Tu H."/>
            <person name="Salamov A."/>
            <person name="Lindquist E."/>
            <person name="Shapiro H."/>
            <person name="Lucas S."/>
            <person name="Grigoriev I.V."/>
            <person name="Cande W.Z."/>
            <person name="Fulton C."/>
            <person name="Rokhsar D.S."/>
            <person name="Dawson S.C."/>
        </authorList>
    </citation>
    <scope>NUCLEOTIDE SEQUENCE [LARGE SCALE GENOMIC DNA]</scope>
    <source>
        <strain evidence="7 8">NEG-M</strain>
    </source>
</reference>
<accession>D2V7S9</accession>
<dbReference type="RefSeq" id="XP_002679668.1">
    <property type="nucleotide sequence ID" value="XM_002679622.1"/>
</dbReference>
<dbReference type="OrthoDB" id="16066at2759"/>
<evidence type="ECO:0000313" key="7">
    <source>
        <dbReference type="EMBL" id="EFC46924.1"/>
    </source>
</evidence>
<dbReference type="EMBL" id="GG738856">
    <property type="protein sequence ID" value="EFC46924.1"/>
    <property type="molecule type" value="Genomic_DNA"/>
</dbReference>
<evidence type="ECO:0000313" key="8">
    <source>
        <dbReference type="Proteomes" id="UP000006671"/>
    </source>
</evidence>
<comment type="subcellular location">
    <subcellularLocation>
        <location evidence="1">Cytoplasm</location>
    </subcellularLocation>
</comment>
<dbReference type="Gene3D" id="1.25.10.10">
    <property type="entry name" value="Leucine-rich Repeat Variant"/>
    <property type="match status" value="2"/>
</dbReference>